<name>G4ZWR7_PHYSP</name>
<dbReference type="Proteomes" id="UP000002640">
    <property type="component" value="Unassembled WGS sequence"/>
</dbReference>
<proteinExistence type="predicted"/>
<dbReference type="STRING" id="1094619.G4ZWR7"/>
<reference evidence="1 2" key="1">
    <citation type="journal article" date="2006" name="Science">
        <title>Phytophthora genome sequences uncover evolutionary origins and mechanisms of pathogenesis.</title>
        <authorList>
            <person name="Tyler B.M."/>
            <person name="Tripathy S."/>
            <person name="Zhang X."/>
            <person name="Dehal P."/>
            <person name="Jiang R.H."/>
            <person name="Aerts A."/>
            <person name="Arredondo F.D."/>
            <person name="Baxter L."/>
            <person name="Bensasson D."/>
            <person name="Beynon J.L."/>
            <person name="Chapman J."/>
            <person name="Damasceno C.M."/>
            <person name="Dorrance A.E."/>
            <person name="Dou D."/>
            <person name="Dickerman A.W."/>
            <person name="Dubchak I.L."/>
            <person name="Garbelotto M."/>
            <person name="Gijzen M."/>
            <person name="Gordon S.G."/>
            <person name="Govers F."/>
            <person name="Grunwald N.J."/>
            <person name="Huang W."/>
            <person name="Ivors K.L."/>
            <person name="Jones R.W."/>
            <person name="Kamoun S."/>
            <person name="Krampis K."/>
            <person name="Lamour K.H."/>
            <person name="Lee M.K."/>
            <person name="McDonald W.H."/>
            <person name="Medina M."/>
            <person name="Meijer H.J."/>
            <person name="Nordberg E.K."/>
            <person name="Maclean D.J."/>
            <person name="Ospina-Giraldo M.D."/>
            <person name="Morris P.F."/>
            <person name="Phuntumart V."/>
            <person name="Putnam N.H."/>
            <person name="Rash S."/>
            <person name="Rose J.K."/>
            <person name="Sakihama Y."/>
            <person name="Salamov A.A."/>
            <person name="Savidor A."/>
            <person name="Scheuring C.F."/>
            <person name="Smith B.M."/>
            <person name="Sobral B.W."/>
            <person name="Terry A."/>
            <person name="Torto-Alalibo T.A."/>
            <person name="Win J."/>
            <person name="Xu Z."/>
            <person name="Zhang H."/>
            <person name="Grigoriev I.V."/>
            <person name="Rokhsar D.S."/>
            <person name="Boore J.L."/>
        </authorList>
    </citation>
    <scope>NUCLEOTIDE SEQUENCE [LARGE SCALE GENOMIC DNA]</scope>
    <source>
        <strain evidence="1 2">P6497</strain>
    </source>
</reference>
<evidence type="ECO:0008006" key="3">
    <source>
        <dbReference type="Google" id="ProtNLM"/>
    </source>
</evidence>
<keyword evidence="2" id="KW-1185">Reference proteome</keyword>
<evidence type="ECO:0000313" key="2">
    <source>
        <dbReference type="Proteomes" id="UP000002640"/>
    </source>
</evidence>
<dbReference type="KEGG" id="psoj:PHYSODRAFT_336865"/>
<sequence length="151" mass="17550">MDHNGVDFTPAKFAQIYIVDDDLKKRAELRKGIFHELDVKKLTTLERMMRAYNPFGQQFLSHADRLRQNIEKGKSVLDLMYELHADNRRSRTTNLPNVNEVGAVIVDDRSVNKEMDTVLHTARNSLLRIFETNPMYDPLQYSLLFPRGELG</sequence>
<dbReference type="AlphaFoldDB" id="G4ZWR7"/>
<evidence type="ECO:0000313" key="1">
    <source>
        <dbReference type="EMBL" id="EGZ12441.1"/>
    </source>
</evidence>
<dbReference type="PANTHER" id="PTHR45786:SF74">
    <property type="entry name" value="ATP-DEPENDENT DNA HELICASE"/>
    <property type="match status" value="1"/>
</dbReference>
<dbReference type="InParanoid" id="G4ZWR7"/>
<organism evidence="1 2">
    <name type="scientific">Phytophthora sojae (strain P6497)</name>
    <name type="common">Soybean stem and root rot agent</name>
    <name type="synonym">Phytophthora megasperma f. sp. glycines</name>
    <dbReference type="NCBI Taxonomy" id="1094619"/>
    <lineage>
        <taxon>Eukaryota</taxon>
        <taxon>Sar</taxon>
        <taxon>Stramenopiles</taxon>
        <taxon>Oomycota</taxon>
        <taxon>Peronosporomycetes</taxon>
        <taxon>Peronosporales</taxon>
        <taxon>Peronosporaceae</taxon>
        <taxon>Phytophthora</taxon>
    </lineage>
</organism>
<dbReference type="GeneID" id="20647274"/>
<protein>
    <recommendedName>
        <fullName evidence="3">Helitron helicase-like domain-containing protein</fullName>
    </recommendedName>
</protein>
<gene>
    <name evidence="1" type="ORF">PHYSODRAFT_336865</name>
</gene>
<dbReference type="RefSeq" id="XP_009532774.1">
    <property type="nucleotide sequence ID" value="XM_009534479.1"/>
</dbReference>
<dbReference type="EMBL" id="JH159157">
    <property type="protein sequence ID" value="EGZ12441.1"/>
    <property type="molecule type" value="Genomic_DNA"/>
</dbReference>
<accession>G4ZWR7</accession>
<dbReference type="PANTHER" id="PTHR45786">
    <property type="entry name" value="DNA BINDING PROTEIN-LIKE"/>
    <property type="match status" value="1"/>
</dbReference>